<organism evidence="13 14">
    <name type="scientific">candidate division WOR_3 bacterium SM23_42</name>
    <dbReference type="NCBI Taxonomy" id="1703779"/>
    <lineage>
        <taxon>Bacteria</taxon>
        <taxon>Bacteria division WOR-3</taxon>
    </lineage>
</organism>
<comment type="caution">
    <text evidence="7">Lacks conserved residue(s) required for the propagation of feature annotation.</text>
</comment>
<keyword evidence="7 8" id="KW-0742">SOS response</keyword>
<evidence type="ECO:0000313" key="13">
    <source>
        <dbReference type="EMBL" id="KPK62540.1"/>
    </source>
</evidence>
<keyword evidence="5 7" id="KW-0238">DNA-binding</keyword>
<keyword evidence="3 7" id="KW-0547">Nucleotide-binding</keyword>
<sequence length="346" mass="37443">MGKDDREKVLSLAINQIEKQFGKGSVMRLGDKSAKVDVDVIPTGSLGLDYALGIGGLPRGRVVEIYGPEASGKTTLGLEAIAQTQKMGGNAIFVDVEHAFDPTYAQALGINLNDLLISQPDTGEQALEIAEILTRSGGVDIVVVDSVAALVPKAEIAGEMGEMQVGLIARLMSQALRKLTGVISKSKTCAVFINQIRHKIGIMFGSPETTPGGLALKFHSSVRIDIRRIASIKKGDTVVGNRTKVKVVKNKLAPPFRIAEFDIIYGEGISRYGELVDIGVNQEILQKAGTWYSFGEERIGQGRDAAIEFLKTNQDIAQTVENKIRETMFGKSKKSEDKQDRTAKEK</sequence>
<dbReference type="SMART" id="SM00382">
    <property type="entry name" value="AAA"/>
    <property type="match status" value="1"/>
</dbReference>
<dbReference type="GO" id="GO:0003684">
    <property type="term" value="F:damaged DNA binding"/>
    <property type="evidence" value="ECO:0007669"/>
    <property type="project" value="UniProtKB-UniRule"/>
</dbReference>
<dbReference type="Pfam" id="PF00154">
    <property type="entry name" value="RecA_N"/>
    <property type="match status" value="1"/>
</dbReference>
<dbReference type="PRINTS" id="PR00142">
    <property type="entry name" value="RECA"/>
</dbReference>
<evidence type="ECO:0000259" key="11">
    <source>
        <dbReference type="PROSITE" id="PS50162"/>
    </source>
</evidence>
<dbReference type="PATRIC" id="fig|1703779.3.peg.2278"/>
<dbReference type="InterPro" id="IPR020588">
    <property type="entry name" value="RecA_ATP-bd"/>
</dbReference>
<accession>A0A0S8FSZ8</accession>
<dbReference type="InterPro" id="IPR049261">
    <property type="entry name" value="RecA-like_C"/>
</dbReference>
<keyword evidence="7 9" id="KW-0227">DNA damage</keyword>
<name>A0A0S8FSZ8_UNCW3</name>
<dbReference type="InterPro" id="IPR027417">
    <property type="entry name" value="P-loop_NTPase"/>
</dbReference>
<evidence type="ECO:0000256" key="2">
    <source>
        <dbReference type="ARBA" id="ARBA00015553"/>
    </source>
</evidence>
<dbReference type="NCBIfam" id="TIGR02012">
    <property type="entry name" value="tigrfam_recA"/>
    <property type="match status" value="1"/>
</dbReference>
<dbReference type="InterPro" id="IPR023400">
    <property type="entry name" value="RecA_C_sf"/>
</dbReference>
<evidence type="ECO:0000256" key="10">
    <source>
        <dbReference type="SAM" id="MobiDB-lite"/>
    </source>
</evidence>
<evidence type="ECO:0000256" key="1">
    <source>
        <dbReference type="ARBA" id="ARBA00009391"/>
    </source>
</evidence>
<dbReference type="PANTHER" id="PTHR45900:SF1">
    <property type="entry name" value="MITOCHONDRIAL DNA REPAIR PROTEIN RECA HOMOLOG-RELATED"/>
    <property type="match status" value="1"/>
</dbReference>
<proteinExistence type="inferred from homology"/>
<dbReference type="GO" id="GO:0005829">
    <property type="term" value="C:cytosol"/>
    <property type="evidence" value="ECO:0007669"/>
    <property type="project" value="TreeGrafter"/>
</dbReference>
<dbReference type="PANTHER" id="PTHR45900">
    <property type="entry name" value="RECA"/>
    <property type="match status" value="1"/>
</dbReference>
<evidence type="ECO:0000256" key="7">
    <source>
        <dbReference type="HAMAP-Rule" id="MF_00268"/>
    </source>
</evidence>
<feature type="region of interest" description="Disordered" evidence="10">
    <location>
        <begin position="327"/>
        <end position="346"/>
    </location>
</feature>
<comment type="caution">
    <text evidence="13">The sequence shown here is derived from an EMBL/GenBank/DDBJ whole genome shotgun (WGS) entry which is preliminary data.</text>
</comment>
<dbReference type="GO" id="GO:0003697">
    <property type="term" value="F:single-stranded DNA binding"/>
    <property type="evidence" value="ECO:0007669"/>
    <property type="project" value="UniProtKB-UniRule"/>
</dbReference>
<dbReference type="Pfam" id="PF21096">
    <property type="entry name" value="RecA_C"/>
    <property type="match status" value="1"/>
</dbReference>
<gene>
    <name evidence="7" type="primary">recA</name>
    <name evidence="13" type="ORF">AMJ83_10520</name>
</gene>
<keyword evidence="7" id="KW-0963">Cytoplasm</keyword>
<evidence type="ECO:0000256" key="9">
    <source>
        <dbReference type="RuleBase" id="RU004527"/>
    </source>
</evidence>
<dbReference type="HAMAP" id="MF_00268">
    <property type="entry name" value="RecA"/>
    <property type="match status" value="1"/>
</dbReference>
<dbReference type="EMBL" id="LJUJ01000033">
    <property type="protein sequence ID" value="KPK62540.1"/>
    <property type="molecule type" value="Genomic_DNA"/>
</dbReference>
<dbReference type="GO" id="GO:0009432">
    <property type="term" value="P:SOS response"/>
    <property type="evidence" value="ECO:0007669"/>
    <property type="project" value="UniProtKB-UniRule"/>
</dbReference>
<dbReference type="InterPro" id="IPR020587">
    <property type="entry name" value="RecA_monomer-monomer_interface"/>
</dbReference>
<dbReference type="AlphaFoldDB" id="A0A0S8FSZ8"/>
<evidence type="ECO:0000256" key="6">
    <source>
        <dbReference type="ARBA" id="ARBA00023172"/>
    </source>
</evidence>
<dbReference type="STRING" id="1703779.AMJ83_10520"/>
<evidence type="ECO:0000259" key="12">
    <source>
        <dbReference type="PROSITE" id="PS50163"/>
    </source>
</evidence>
<dbReference type="InterPro" id="IPR049428">
    <property type="entry name" value="RecA-like_N"/>
</dbReference>
<dbReference type="SUPFAM" id="SSF54752">
    <property type="entry name" value="RecA protein, C-terminal domain"/>
    <property type="match status" value="1"/>
</dbReference>
<reference evidence="13 14" key="1">
    <citation type="journal article" date="2015" name="Microbiome">
        <title>Genomic resolution of linkages in carbon, nitrogen, and sulfur cycling among widespread estuary sediment bacteria.</title>
        <authorList>
            <person name="Baker B.J."/>
            <person name="Lazar C.S."/>
            <person name="Teske A.P."/>
            <person name="Dick G.J."/>
        </authorList>
    </citation>
    <scope>NUCLEOTIDE SEQUENCE [LARGE SCALE GENOMIC DNA]</scope>
    <source>
        <strain evidence="13">SM23_42</strain>
    </source>
</reference>
<dbReference type="InterPro" id="IPR003593">
    <property type="entry name" value="AAA+_ATPase"/>
</dbReference>
<dbReference type="InterPro" id="IPR013765">
    <property type="entry name" value="DNA_recomb/repair_RecA"/>
</dbReference>
<dbReference type="Gene3D" id="3.40.50.300">
    <property type="entry name" value="P-loop containing nucleotide triphosphate hydrolases"/>
    <property type="match status" value="1"/>
</dbReference>
<feature type="domain" description="RecA family profile 2" evidence="12">
    <location>
        <begin position="201"/>
        <end position="274"/>
    </location>
</feature>
<dbReference type="GO" id="GO:0140664">
    <property type="term" value="F:ATP-dependent DNA damage sensor activity"/>
    <property type="evidence" value="ECO:0007669"/>
    <property type="project" value="InterPro"/>
</dbReference>
<comment type="subcellular location">
    <subcellularLocation>
        <location evidence="7">Cytoplasm</location>
    </subcellularLocation>
</comment>
<evidence type="ECO:0000256" key="8">
    <source>
        <dbReference type="RuleBase" id="RU000526"/>
    </source>
</evidence>
<keyword evidence="6 7" id="KW-0233">DNA recombination</keyword>
<comment type="function">
    <text evidence="7">Can catalyze the hydrolysis of ATP in the presence of single-stranded DNA, the ATP-dependent uptake of single-stranded DNA by duplex DNA, and the ATP-dependent hybridization of homologous single-stranded DNAs. It interacts with LexA causing its activation and leading to its autocatalytic cleavage.</text>
</comment>
<feature type="domain" description="RecA family profile 1" evidence="11">
    <location>
        <begin position="37"/>
        <end position="196"/>
    </location>
</feature>
<dbReference type="PROSITE" id="PS50162">
    <property type="entry name" value="RECA_2"/>
    <property type="match status" value="1"/>
</dbReference>
<dbReference type="FunFam" id="3.40.50.300:FF:000087">
    <property type="entry name" value="Recombinase RecA"/>
    <property type="match status" value="1"/>
</dbReference>
<keyword evidence="4 7" id="KW-0067">ATP-binding</keyword>
<evidence type="ECO:0000256" key="4">
    <source>
        <dbReference type="ARBA" id="ARBA00022840"/>
    </source>
</evidence>
<evidence type="ECO:0000256" key="3">
    <source>
        <dbReference type="ARBA" id="ARBA00022741"/>
    </source>
</evidence>
<dbReference type="GO" id="GO:0006310">
    <property type="term" value="P:DNA recombination"/>
    <property type="evidence" value="ECO:0007669"/>
    <property type="project" value="UniProtKB-UniRule"/>
</dbReference>
<comment type="similarity">
    <text evidence="1 7 9">Belongs to the RecA family.</text>
</comment>
<dbReference type="SUPFAM" id="SSF52540">
    <property type="entry name" value="P-loop containing nucleoside triphosphate hydrolases"/>
    <property type="match status" value="1"/>
</dbReference>
<dbReference type="CDD" id="cd00983">
    <property type="entry name" value="RecA"/>
    <property type="match status" value="1"/>
</dbReference>
<dbReference type="PROSITE" id="PS50163">
    <property type="entry name" value="RECA_3"/>
    <property type="match status" value="1"/>
</dbReference>
<dbReference type="Proteomes" id="UP000051373">
    <property type="component" value="Unassembled WGS sequence"/>
</dbReference>
<keyword evidence="7 8" id="KW-0234">DNA repair</keyword>
<dbReference type="GO" id="GO:0005524">
    <property type="term" value="F:ATP binding"/>
    <property type="evidence" value="ECO:0007669"/>
    <property type="project" value="UniProtKB-UniRule"/>
</dbReference>
<dbReference type="GO" id="GO:0006281">
    <property type="term" value="P:DNA repair"/>
    <property type="evidence" value="ECO:0007669"/>
    <property type="project" value="UniProtKB-UniRule"/>
</dbReference>
<evidence type="ECO:0000313" key="14">
    <source>
        <dbReference type="Proteomes" id="UP000051373"/>
    </source>
</evidence>
<evidence type="ECO:0000256" key="5">
    <source>
        <dbReference type="ARBA" id="ARBA00023125"/>
    </source>
</evidence>
<protein>
    <recommendedName>
        <fullName evidence="2 7">Protein RecA</fullName>
    </recommendedName>
    <alternativeName>
        <fullName evidence="7 8">Recombinase A</fullName>
    </alternativeName>
</protein>